<evidence type="ECO:0000313" key="2">
    <source>
        <dbReference type="EMBL" id="CAB4219798.1"/>
    </source>
</evidence>
<sequence>MALQNYETVAQRLERFWTDHPGGKVITELIEAGSNYWIFKATIYKKADDVNPISTGHAHEVIGASQINKTSALEVCETSAVGRALALAGYHGSQIASAEEITRAKKRQNEPDPHPVSRIETRDPAPAPAQGNNIKTIGVKKYLDLIAGSKTVADLMKAAETIANDTELADFQKDVLRGTWAERRAVLQSEIIKL</sequence>
<feature type="compositionally biased region" description="Basic and acidic residues" evidence="1">
    <location>
        <begin position="103"/>
        <end position="123"/>
    </location>
</feature>
<organism evidence="2">
    <name type="scientific">uncultured Caudovirales phage</name>
    <dbReference type="NCBI Taxonomy" id="2100421"/>
    <lineage>
        <taxon>Viruses</taxon>
        <taxon>Duplodnaviria</taxon>
        <taxon>Heunggongvirae</taxon>
        <taxon>Uroviricota</taxon>
        <taxon>Caudoviricetes</taxon>
        <taxon>Peduoviridae</taxon>
        <taxon>Maltschvirus</taxon>
        <taxon>Maltschvirus maltsch</taxon>
    </lineage>
</organism>
<evidence type="ECO:0000256" key="1">
    <source>
        <dbReference type="SAM" id="MobiDB-lite"/>
    </source>
</evidence>
<dbReference type="EMBL" id="LR797486">
    <property type="protein sequence ID" value="CAB4219798.1"/>
    <property type="molecule type" value="Genomic_DNA"/>
</dbReference>
<reference evidence="2" key="1">
    <citation type="submission" date="2020-05" db="EMBL/GenBank/DDBJ databases">
        <authorList>
            <person name="Chiriac C."/>
            <person name="Salcher M."/>
            <person name="Ghai R."/>
            <person name="Kavagutti S V."/>
        </authorList>
    </citation>
    <scope>NUCLEOTIDE SEQUENCE</scope>
</reference>
<proteinExistence type="predicted"/>
<gene>
    <name evidence="2" type="ORF">UFOVP1639_8</name>
</gene>
<feature type="region of interest" description="Disordered" evidence="1">
    <location>
        <begin position="103"/>
        <end position="132"/>
    </location>
</feature>
<name>A0A6J5SWA5_9CAUD</name>
<accession>A0A6J5SWA5</accession>
<protein>
    <submittedName>
        <fullName evidence="2">Uncharacterized protein</fullName>
    </submittedName>
</protein>